<evidence type="ECO:0000256" key="1">
    <source>
        <dbReference type="SAM" id="MobiDB-lite"/>
    </source>
</evidence>
<protein>
    <submittedName>
        <fullName evidence="2">Uncharacterized protein</fullName>
    </submittedName>
</protein>
<sequence>MSVVSAEPGAGAGDGCATGSLAAAKRASAVRHPPAPVTRVRSASPPAAATTRTSMIPRPIQEGATARGGILASEPRCGTGRGYGRGLGAHQHAHALCGLARARVHAGVLRARGGRPQRAVRRPGLATSPAGRMSGGGGAPSSRHSARSSTRSAHSTTNGAPSSTVKRRSATSAAPAHATRHCLKPTARALHAICYTTTGRALRIW</sequence>
<reference evidence="2" key="1">
    <citation type="submission" date="2021-12" db="EMBL/GenBank/DDBJ databases">
        <authorList>
            <person name="King R."/>
        </authorList>
    </citation>
    <scope>NUCLEOTIDE SEQUENCE</scope>
</reference>
<evidence type="ECO:0000313" key="2">
    <source>
        <dbReference type="EMBL" id="CAD0202908.1"/>
    </source>
</evidence>
<dbReference type="Proteomes" id="UP001154114">
    <property type="component" value="Chromosome 18"/>
</dbReference>
<feature type="compositionally biased region" description="Low complexity" evidence="1">
    <location>
        <begin position="38"/>
        <end position="51"/>
    </location>
</feature>
<feature type="compositionally biased region" description="Low complexity" evidence="1">
    <location>
        <begin position="140"/>
        <end position="157"/>
    </location>
</feature>
<gene>
    <name evidence="2" type="ORF">CINC_LOCUS4563</name>
</gene>
<dbReference type="AlphaFoldDB" id="A0A9N8Q0U7"/>
<feature type="region of interest" description="Disordered" evidence="1">
    <location>
        <begin position="27"/>
        <end position="51"/>
    </location>
</feature>
<dbReference type="EMBL" id="LR824021">
    <property type="protein sequence ID" value="CAD0202908.1"/>
    <property type="molecule type" value="Genomic_DNA"/>
</dbReference>
<feature type="region of interest" description="Disordered" evidence="1">
    <location>
        <begin position="111"/>
        <end position="179"/>
    </location>
</feature>
<feature type="compositionally biased region" description="Basic residues" evidence="1">
    <location>
        <begin position="112"/>
        <end position="121"/>
    </location>
</feature>
<keyword evidence="3" id="KW-1185">Reference proteome</keyword>
<accession>A0A9N8Q0U7</accession>
<name>A0A9N8Q0U7_CHRIL</name>
<evidence type="ECO:0000313" key="3">
    <source>
        <dbReference type="Proteomes" id="UP001154114"/>
    </source>
</evidence>
<organism evidence="2 3">
    <name type="scientific">Chrysodeixis includens</name>
    <name type="common">Soybean looper</name>
    <name type="synonym">Pseudoplusia includens</name>
    <dbReference type="NCBI Taxonomy" id="689277"/>
    <lineage>
        <taxon>Eukaryota</taxon>
        <taxon>Metazoa</taxon>
        <taxon>Ecdysozoa</taxon>
        <taxon>Arthropoda</taxon>
        <taxon>Hexapoda</taxon>
        <taxon>Insecta</taxon>
        <taxon>Pterygota</taxon>
        <taxon>Neoptera</taxon>
        <taxon>Endopterygota</taxon>
        <taxon>Lepidoptera</taxon>
        <taxon>Glossata</taxon>
        <taxon>Ditrysia</taxon>
        <taxon>Noctuoidea</taxon>
        <taxon>Noctuidae</taxon>
        <taxon>Plusiinae</taxon>
        <taxon>Chrysodeixis</taxon>
    </lineage>
</organism>
<proteinExistence type="predicted"/>